<proteinExistence type="predicted"/>
<feature type="region of interest" description="Disordered" evidence="1">
    <location>
        <begin position="1"/>
        <end position="62"/>
    </location>
</feature>
<protein>
    <submittedName>
        <fullName evidence="2">Uncharacterized protein</fullName>
    </submittedName>
</protein>
<accession>A0AAW2I7Y0</accession>
<evidence type="ECO:0000313" key="2">
    <source>
        <dbReference type="EMBL" id="KAL0278001.1"/>
    </source>
</evidence>
<dbReference type="AlphaFoldDB" id="A0AAW2I7Y0"/>
<dbReference type="EMBL" id="JACGWJ010001681">
    <property type="protein sequence ID" value="KAL0278001.1"/>
    <property type="molecule type" value="Genomic_DNA"/>
</dbReference>
<comment type="caution">
    <text evidence="2">The sequence shown here is derived from an EMBL/GenBank/DDBJ whole genome shotgun (WGS) entry which is preliminary data.</text>
</comment>
<gene>
    <name evidence="2" type="ORF">Sradi_7305200</name>
</gene>
<reference evidence="2" key="2">
    <citation type="journal article" date="2024" name="Plant">
        <title>Genomic evolution and insights into agronomic trait innovations of Sesamum species.</title>
        <authorList>
            <person name="Miao H."/>
            <person name="Wang L."/>
            <person name="Qu L."/>
            <person name="Liu H."/>
            <person name="Sun Y."/>
            <person name="Le M."/>
            <person name="Wang Q."/>
            <person name="Wei S."/>
            <person name="Zheng Y."/>
            <person name="Lin W."/>
            <person name="Duan Y."/>
            <person name="Cao H."/>
            <person name="Xiong S."/>
            <person name="Wang X."/>
            <person name="Wei L."/>
            <person name="Li C."/>
            <person name="Ma Q."/>
            <person name="Ju M."/>
            <person name="Zhao R."/>
            <person name="Li G."/>
            <person name="Mu C."/>
            <person name="Tian Q."/>
            <person name="Mei H."/>
            <person name="Zhang T."/>
            <person name="Gao T."/>
            <person name="Zhang H."/>
        </authorList>
    </citation>
    <scope>NUCLEOTIDE SEQUENCE</scope>
    <source>
        <strain evidence="2">G02</strain>
    </source>
</reference>
<feature type="compositionally biased region" description="Basic and acidic residues" evidence="1">
    <location>
        <begin position="22"/>
        <end position="32"/>
    </location>
</feature>
<organism evidence="2">
    <name type="scientific">Sesamum radiatum</name>
    <name type="common">Black benniseed</name>
    <dbReference type="NCBI Taxonomy" id="300843"/>
    <lineage>
        <taxon>Eukaryota</taxon>
        <taxon>Viridiplantae</taxon>
        <taxon>Streptophyta</taxon>
        <taxon>Embryophyta</taxon>
        <taxon>Tracheophyta</taxon>
        <taxon>Spermatophyta</taxon>
        <taxon>Magnoliopsida</taxon>
        <taxon>eudicotyledons</taxon>
        <taxon>Gunneridae</taxon>
        <taxon>Pentapetalae</taxon>
        <taxon>asterids</taxon>
        <taxon>lamiids</taxon>
        <taxon>Lamiales</taxon>
        <taxon>Pedaliaceae</taxon>
        <taxon>Sesamum</taxon>
    </lineage>
</organism>
<reference evidence="2" key="1">
    <citation type="submission" date="2020-06" db="EMBL/GenBank/DDBJ databases">
        <authorList>
            <person name="Li T."/>
            <person name="Hu X."/>
            <person name="Zhang T."/>
            <person name="Song X."/>
            <person name="Zhang H."/>
            <person name="Dai N."/>
            <person name="Sheng W."/>
            <person name="Hou X."/>
            <person name="Wei L."/>
        </authorList>
    </citation>
    <scope>NUCLEOTIDE SEQUENCE</scope>
    <source>
        <strain evidence="2">G02</strain>
        <tissue evidence="2">Leaf</tissue>
    </source>
</reference>
<sequence length="99" mass="10950">MPHDEAETTTGLSLCSEAEPQLTREHTVERRQKPVTQARIPRPGAVHREDESGNVELGSHEDKGKAIVLYNAFDTLLELDRDDDTIQGPTSSPIARSDD</sequence>
<evidence type="ECO:0000256" key="1">
    <source>
        <dbReference type="SAM" id="MobiDB-lite"/>
    </source>
</evidence>
<name>A0AAW2I7Y0_SESRA</name>
<feature type="compositionally biased region" description="Polar residues" evidence="1">
    <location>
        <begin position="87"/>
        <end position="99"/>
    </location>
</feature>
<feature type="region of interest" description="Disordered" evidence="1">
    <location>
        <begin position="80"/>
        <end position="99"/>
    </location>
</feature>